<reference evidence="11" key="1">
    <citation type="journal article" date="2013" name="Science">
        <title>The Amborella genome and the evolution of flowering plants.</title>
        <authorList>
            <consortium name="Amborella Genome Project"/>
        </authorList>
    </citation>
    <scope>NUCLEOTIDE SEQUENCE [LARGE SCALE GENOMIC DNA]</scope>
</reference>
<dbReference type="GO" id="GO:0045492">
    <property type="term" value="P:xylan biosynthetic process"/>
    <property type="evidence" value="ECO:0007669"/>
    <property type="project" value="EnsemblPlants"/>
</dbReference>
<sequence length="394" mass="45855">MKVGSSKLYGLLIFIPLALASLLLGLQLYLIIQRNASIKLNRELEYEWVFNGCDVFSGRWELDPGSHPLFREESCPYLTQPVTCQKNGRPDSLYQNWKWRPRDCELPRFDPLRLLEKLRGKRLMFVGDSLQRTQWESMVCLLQSAIPDHQKSMDKIPPMRIFTAKKFNASIEFYWAPFIVESNADHATKHRVKYKLVNLQSIDKHGRHWKGIDILVFDSYVWWMSNPTINVSVAPYDQVQEYSAPNAYRVALNTWAQWVDSHIDPHNQKVFFMSLSPTHLWSWEWRAGSSGNCYNETHPIQGSYLGVGSSTEMMDIVVNTLRSMNVGVTYIKITQLSEYRKDAHTSLYTERAGKLLTAEQRSEPNTYADCIHWCLPGVPDTWNEILYTYLVYHK</sequence>
<evidence type="ECO:0000256" key="3">
    <source>
        <dbReference type="ARBA" id="ARBA00022692"/>
    </source>
</evidence>
<evidence type="ECO:0000256" key="4">
    <source>
        <dbReference type="ARBA" id="ARBA00022968"/>
    </source>
</evidence>
<gene>
    <name evidence="10" type="ORF">AMTR_s00021p00123440</name>
</gene>
<evidence type="ECO:0000256" key="6">
    <source>
        <dbReference type="ARBA" id="ARBA00023136"/>
    </source>
</evidence>
<dbReference type="GO" id="GO:0016020">
    <property type="term" value="C:membrane"/>
    <property type="evidence" value="ECO:0007669"/>
    <property type="project" value="UniProtKB-SubCell"/>
</dbReference>
<evidence type="ECO:0000313" key="11">
    <source>
        <dbReference type="Proteomes" id="UP000017836"/>
    </source>
</evidence>
<dbReference type="EMBL" id="KI392560">
    <property type="protein sequence ID" value="ERN13936.1"/>
    <property type="molecule type" value="Genomic_DNA"/>
</dbReference>
<evidence type="ECO:0000256" key="1">
    <source>
        <dbReference type="ARBA" id="ARBA00004167"/>
    </source>
</evidence>
<evidence type="ECO:0000259" key="9">
    <source>
        <dbReference type="Pfam" id="PF14416"/>
    </source>
</evidence>
<comment type="subcellular location">
    <subcellularLocation>
        <location evidence="1">Membrane</location>
        <topology evidence="1">Single-pass membrane protein</topology>
    </subcellularLocation>
</comment>
<feature type="domain" description="Trichome birefringence-like C-terminal" evidence="8">
    <location>
        <begin position="106"/>
        <end position="388"/>
    </location>
</feature>
<dbReference type="GO" id="GO:0016413">
    <property type="term" value="F:O-acetyltransferase activity"/>
    <property type="evidence" value="ECO:0000318"/>
    <property type="project" value="GO_Central"/>
</dbReference>
<protein>
    <submittedName>
        <fullName evidence="10">Uncharacterized protein</fullName>
    </submittedName>
</protein>
<comment type="similarity">
    <text evidence="2">Belongs to the PC-esterase family. TBL subfamily.</text>
</comment>
<keyword evidence="11" id="KW-1185">Reference proteome</keyword>
<evidence type="ECO:0000256" key="7">
    <source>
        <dbReference type="SAM" id="Phobius"/>
    </source>
</evidence>
<accession>W1Q0I9</accession>
<keyword evidence="3 7" id="KW-0812">Transmembrane</keyword>
<evidence type="ECO:0000256" key="2">
    <source>
        <dbReference type="ARBA" id="ARBA00007727"/>
    </source>
</evidence>
<dbReference type="PANTHER" id="PTHR32285">
    <property type="entry name" value="PROTEIN TRICHOME BIREFRINGENCE-LIKE 9-RELATED"/>
    <property type="match status" value="1"/>
</dbReference>
<dbReference type="InterPro" id="IPR025846">
    <property type="entry name" value="TBL_N"/>
</dbReference>
<dbReference type="Pfam" id="PF14416">
    <property type="entry name" value="PMR5N"/>
    <property type="match status" value="1"/>
</dbReference>
<proteinExistence type="inferred from homology"/>
<dbReference type="InterPro" id="IPR026057">
    <property type="entry name" value="TBL_C"/>
</dbReference>
<evidence type="ECO:0000256" key="5">
    <source>
        <dbReference type="ARBA" id="ARBA00022989"/>
    </source>
</evidence>
<dbReference type="Gramene" id="ERN13936">
    <property type="protein sequence ID" value="ERN13936"/>
    <property type="gene ID" value="AMTR_s00021p00123440"/>
</dbReference>
<keyword evidence="6 7" id="KW-0472">Membrane</keyword>
<dbReference type="AlphaFoldDB" id="W1Q0I9"/>
<organism evidence="10 11">
    <name type="scientific">Amborella trichopoda</name>
    <dbReference type="NCBI Taxonomy" id="13333"/>
    <lineage>
        <taxon>Eukaryota</taxon>
        <taxon>Viridiplantae</taxon>
        <taxon>Streptophyta</taxon>
        <taxon>Embryophyta</taxon>
        <taxon>Tracheophyta</taxon>
        <taxon>Spermatophyta</taxon>
        <taxon>Magnoliopsida</taxon>
        <taxon>Amborellales</taxon>
        <taxon>Amborellaceae</taxon>
        <taxon>Amborella</taxon>
    </lineage>
</organism>
<dbReference type="OMA" id="LWSWEWR"/>
<evidence type="ECO:0000259" key="8">
    <source>
        <dbReference type="Pfam" id="PF13839"/>
    </source>
</evidence>
<feature type="domain" description="Trichome birefringence-like N-terminal" evidence="9">
    <location>
        <begin position="52"/>
        <end position="105"/>
    </location>
</feature>
<dbReference type="Proteomes" id="UP000017836">
    <property type="component" value="Unassembled WGS sequence"/>
</dbReference>
<dbReference type="eggNOG" id="ENOG502QV20">
    <property type="taxonomic scope" value="Eukaryota"/>
</dbReference>
<dbReference type="InterPro" id="IPR029962">
    <property type="entry name" value="TBL"/>
</dbReference>
<dbReference type="HOGENOM" id="CLU_020953_3_1_1"/>
<name>W1Q0I9_AMBTC</name>
<keyword evidence="4" id="KW-0735">Signal-anchor</keyword>
<dbReference type="OrthoDB" id="630188at2759"/>
<dbReference type="GO" id="GO:1990538">
    <property type="term" value="F:xylan O-acetyltransferase activity"/>
    <property type="evidence" value="ECO:0007669"/>
    <property type="project" value="EnsemblPlants"/>
</dbReference>
<dbReference type="Pfam" id="PF13839">
    <property type="entry name" value="PC-Esterase"/>
    <property type="match status" value="1"/>
</dbReference>
<evidence type="ECO:0000313" key="10">
    <source>
        <dbReference type="EMBL" id="ERN13936.1"/>
    </source>
</evidence>
<keyword evidence="5 7" id="KW-1133">Transmembrane helix</keyword>
<dbReference type="GO" id="GO:0005794">
    <property type="term" value="C:Golgi apparatus"/>
    <property type="evidence" value="ECO:0000318"/>
    <property type="project" value="GO_Central"/>
</dbReference>
<dbReference type="PANTHER" id="PTHR32285:SF217">
    <property type="entry name" value="PROTEIN TRICHOME BIREFRINGENCE-LIKE 31"/>
    <property type="match status" value="1"/>
</dbReference>
<feature type="transmembrane region" description="Helical" evidence="7">
    <location>
        <begin position="12"/>
        <end position="32"/>
    </location>
</feature>